<keyword evidence="2" id="KW-0812">Transmembrane</keyword>
<name>A0A2C5ZHH7_9HYPO</name>
<dbReference type="GO" id="GO:0005737">
    <property type="term" value="C:cytoplasm"/>
    <property type="evidence" value="ECO:0007669"/>
    <property type="project" value="TreeGrafter"/>
</dbReference>
<dbReference type="InterPro" id="IPR029058">
    <property type="entry name" value="AB_hydrolase_fold"/>
</dbReference>
<dbReference type="STRING" id="2004952.A0A2C5ZHH7"/>
<dbReference type="Proteomes" id="UP000226431">
    <property type="component" value="Unassembled WGS sequence"/>
</dbReference>
<dbReference type="OrthoDB" id="4927292at2759"/>
<reference evidence="4 5" key="1">
    <citation type="submission" date="2017-06" db="EMBL/GenBank/DDBJ databases">
        <title>Ant-infecting Ophiocordyceps genomes reveal a high diversity of potential behavioral manipulation genes and a possible major role for enterotoxins.</title>
        <authorList>
            <person name="De Bekker C."/>
            <person name="Evans H.C."/>
            <person name="Brachmann A."/>
            <person name="Hughes D.P."/>
        </authorList>
    </citation>
    <scope>NUCLEOTIDE SEQUENCE [LARGE SCALE GENOMIC DNA]</scope>
    <source>
        <strain evidence="4 5">Map16</strain>
    </source>
</reference>
<dbReference type="Gene3D" id="3.40.50.1820">
    <property type="entry name" value="alpha/beta hydrolase"/>
    <property type="match status" value="1"/>
</dbReference>
<keyword evidence="1" id="KW-0378">Hydrolase</keyword>
<dbReference type="AlphaFoldDB" id="A0A2C5ZHH7"/>
<evidence type="ECO:0000256" key="2">
    <source>
        <dbReference type="SAM" id="Phobius"/>
    </source>
</evidence>
<evidence type="ECO:0000313" key="4">
    <source>
        <dbReference type="EMBL" id="PHH79323.1"/>
    </source>
</evidence>
<keyword evidence="2" id="KW-1133">Transmembrane helix</keyword>
<dbReference type="GO" id="GO:0005634">
    <property type="term" value="C:nucleus"/>
    <property type="evidence" value="ECO:0007669"/>
    <property type="project" value="TreeGrafter"/>
</dbReference>
<dbReference type="SUPFAM" id="SSF53474">
    <property type="entry name" value="alpha/beta-Hydrolases"/>
    <property type="match status" value="1"/>
</dbReference>
<dbReference type="GO" id="GO:0019748">
    <property type="term" value="P:secondary metabolic process"/>
    <property type="evidence" value="ECO:0007669"/>
    <property type="project" value="TreeGrafter"/>
</dbReference>
<dbReference type="GO" id="GO:0016787">
    <property type="term" value="F:hydrolase activity"/>
    <property type="evidence" value="ECO:0007669"/>
    <property type="project" value="UniProtKB-KW"/>
</dbReference>
<protein>
    <recommendedName>
        <fullName evidence="3">Serine hydrolase domain-containing protein</fullName>
    </recommendedName>
</protein>
<evidence type="ECO:0000256" key="1">
    <source>
        <dbReference type="ARBA" id="ARBA00022801"/>
    </source>
</evidence>
<keyword evidence="2" id="KW-0472">Membrane</keyword>
<dbReference type="PANTHER" id="PTHR48070:SF7">
    <property type="entry name" value="SERINE HYDROLASE FSH DOMAIN-CONTAINING PROTEIN-RELATED"/>
    <property type="match status" value="1"/>
</dbReference>
<dbReference type="Pfam" id="PF03959">
    <property type="entry name" value="FSH1"/>
    <property type="match status" value="1"/>
</dbReference>
<organism evidence="4 5">
    <name type="scientific">Ophiocordyceps camponoti-rufipedis</name>
    <dbReference type="NCBI Taxonomy" id="2004952"/>
    <lineage>
        <taxon>Eukaryota</taxon>
        <taxon>Fungi</taxon>
        <taxon>Dikarya</taxon>
        <taxon>Ascomycota</taxon>
        <taxon>Pezizomycotina</taxon>
        <taxon>Sordariomycetes</taxon>
        <taxon>Hypocreomycetidae</taxon>
        <taxon>Hypocreales</taxon>
        <taxon>Ophiocordycipitaceae</taxon>
        <taxon>Ophiocordyceps</taxon>
    </lineage>
</organism>
<gene>
    <name evidence="4" type="ORF">CDD80_5086</name>
</gene>
<evidence type="ECO:0000313" key="5">
    <source>
        <dbReference type="Proteomes" id="UP000226431"/>
    </source>
</evidence>
<accession>A0A2C5ZHH7</accession>
<evidence type="ECO:0000259" key="3">
    <source>
        <dbReference type="Pfam" id="PF03959"/>
    </source>
</evidence>
<feature type="transmembrane region" description="Helical" evidence="2">
    <location>
        <begin position="116"/>
        <end position="136"/>
    </location>
</feature>
<dbReference type="InterPro" id="IPR005645">
    <property type="entry name" value="FSH-like_dom"/>
</dbReference>
<sequence>MRILCLHGTGLNSSIFAAQTARLRDLLPTNYTYEWIDGPHQVEPPRLIADAHSGPYLSYMESLTTEGVADAIDALEALIQEKGPFDGAMGMSQGAMLIAALLIRRQMNARPNPVRFAIFIAGILPLSWTVSIGQAVDDVRGWRPPLVTKDPSCEWLRECGQVRCFNPGVYGERLNLPTVHVWGRGDGLRKQAEMMVRLCNPDLVGSYQHTGGHQVPQPWSDNEAVSEMIREAVMRKLIDGMAVMTYKTAAAETQAILEKKPRNTIQDAGMAS</sequence>
<dbReference type="PANTHER" id="PTHR48070">
    <property type="entry name" value="ESTERASE OVCA2"/>
    <property type="match status" value="1"/>
</dbReference>
<feature type="domain" description="Serine hydrolase" evidence="3">
    <location>
        <begin position="1"/>
        <end position="218"/>
    </location>
</feature>
<comment type="caution">
    <text evidence="4">The sequence shown here is derived from an EMBL/GenBank/DDBJ whole genome shotgun (WGS) entry which is preliminary data.</text>
</comment>
<proteinExistence type="predicted"/>
<dbReference type="InterPro" id="IPR050593">
    <property type="entry name" value="LovG"/>
</dbReference>
<dbReference type="EMBL" id="NJES01000049">
    <property type="protein sequence ID" value="PHH79323.1"/>
    <property type="molecule type" value="Genomic_DNA"/>
</dbReference>
<keyword evidence="5" id="KW-1185">Reference proteome</keyword>